<dbReference type="AlphaFoldDB" id="A0A4V3JDY9"/>
<evidence type="ECO:0000256" key="2">
    <source>
        <dbReference type="ARBA" id="ARBA00000625"/>
    </source>
</evidence>
<organism evidence="13 14">
    <name type="scientific">Leptospira fletcheri</name>
    <dbReference type="NCBI Taxonomy" id="2484981"/>
    <lineage>
        <taxon>Bacteria</taxon>
        <taxon>Pseudomonadati</taxon>
        <taxon>Spirochaetota</taxon>
        <taxon>Spirochaetia</taxon>
        <taxon>Leptospirales</taxon>
        <taxon>Leptospiraceae</taxon>
        <taxon>Leptospira</taxon>
    </lineage>
</organism>
<comment type="similarity">
    <text evidence="4">Belongs to the acyltransferase PapA5 family.</text>
</comment>
<keyword evidence="8" id="KW-0012">Acyltransferase</keyword>
<evidence type="ECO:0000256" key="11">
    <source>
        <dbReference type="ARBA" id="ARBA00033407"/>
    </source>
</evidence>
<comment type="catalytic activity">
    <reaction evidence="2">
        <text>2 a mycocerosyl-[mycocerosic acid synthase] + a phenolphthiocerol = a dimycocerosyl phenolphthiocerol + 2 holo-[mycocerosic acid synthase].</text>
        <dbReference type="EC" id="2.3.1.282"/>
    </reaction>
</comment>
<keyword evidence="14" id="KW-1185">Reference proteome</keyword>
<protein>
    <recommendedName>
        <fullName evidence="6">Phthiocerol/phthiodiolone dimycocerosyl transferase</fullName>
        <ecNumber evidence="5">2.3.1.282</ecNumber>
    </recommendedName>
    <alternativeName>
        <fullName evidence="11">Acyltransferase PapA5</fullName>
    </alternativeName>
    <alternativeName>
        <fullName evidence="9">Phthiocerol/phthiodiolone O-acyltransferase</fullName>
    </alternativeName>
    <alternativeName>
        <fullName evidence="10">Polyketide synthase-associated protein A5</fullName>
    </alternativeName>
</protein>
<sequence length="429" mass="48855">MQSVSDLEKSHNGFVRSLDHAEANFWLYDHVSSTNFVCMVLGVGDLNPESIRSGLDFVQARHPLARVGIERKYGDDPHLYFVSVPESKIPLSVQSISLDWKARLAKESMRGFRSGEAPLIRAVFYESDEKRNWVFALVFHHSISDGRSGCRFLSEVLHSAVSEEKDRIFSQDPHPSLMDLYSAEGRAKERMLEEKPLHLPRFSRRLGEPEPKILDFQLDSEEIGALVAKGKEKGISLHGILGAAQIFSFYDFFSSDTSGILNLSTPADLRPYLSRSVPDSALGLYITLLTTQLKIGTPFWSLAKRIKEDLVDRLNRREGRAFYELLPPPEQFLQREDGLRIFASLMSRIPQASVLSNLGVLPPIEVNGLDLKEISFTVHPSLNQTLFITATTFRDRLTLNINYDSNRWEPEEIRRYVSNFHRCLLKYSH</sequence>
<dbReference type="Gene3D" id="3.30.559.10">
    <property type="entry name" value="Chloramphenicol acetyltransferase-like domain"/>
    <property type="match status" value="1"/>
</dbReference>
<dbReference type="InterPro" id="IPR023213">
    <property type="entry name" value="CAT-like_dom_sf"/>
</dbReference>
<evidence type="ECO:0000256" key="6">
    <source>
        <dbReference type="ARBA" id="ARBA00013449"/>
    </source>
</evidence>
<dbReference type="Proteomes" id="UP000298458">
    <property type="component" value="Unassembled WGS sequence"/>
</dbReference>
<accession>A0A4V3JDY9</accession>
<proteinExistence type="inferred from homology"/>
<evidence type="ECO:0000259" key="12">
    <source>
        <dbReference type="Pfam" id="PF16911"/>
    </source>
</evidence>
<evidence type="ECO:0000256" key="3">
    <source>
        <dbReference type="ARBA" id="ARBA00001907"/>
    </source>
</evidence>
<dbReference type="EC" id="2.3.1.282" evidence="5"/>
<dbReference type="SUPFAM" id="SSF52777">
    <property type="entry name" value="CoA-dependent acyltransferases"/>
    <property type="match status" value="2"/>
</dbReference>
<dbReference type="PANTHER" id="PTHR28037:SF1">
    <property type="entry name" value="ALCOHOL O-ACETYLTRANSFERASE 1-RELATED"/>
    <property type="match status" value="1"/>
</dbReference>
<evidence type="ECO:0000256" key="10">
    <source>
        <dbReference type="ARBA" id="ARBA00032317"/>
    </source>
</evidence>
<dbReference type="GO" id="GO:0016746">
    <property type="term" value="F:acyltransferase activity"/>
    <property type="evidence" value="ECO:0007669"/>
    <property type="project" value="UniProtKB-KW"/>
</dbReference>
<evidence type="ECO:0000256" key="5">
    <source>
        <dbReference type="ARBA" id="ARBA00012866"/>
    </source>
</evidence>
<dbReference type="OrthoDB" id="344398at2"/>
<dbReference type="Gene3D" id="3.30.559.30">
    <property type="entry name" value="Nonribosomal peptide synthetase, condensation domain"/>
    <property type="match status" value="1"/>
</dbReference>
<evidence type="ECO:0000256" key="7">
    <source>
        <dbReference type="ARBA" id="ARBA00022679"/>
    </source>
</evidence>
<comment type="caution">
    <text evidence="13">The sequence shown here is derived from an EMBL/GenBank/DDBJ whole genome shotgun (WGS) entry which is preliminary data.</text>
</comment>
<evidence type="ECO:0000256" key="8">
    <source>
        <dbReference type="ARBA" id="ARBA00023315"/>
    </source>
</evidence>
<feature type="domain" description="Phthiocerol/phthiodiolone dimycocerosyl transferase C-terminal" evidence="12">
    <location>
        <begin position="215"/>
        <end position="401"/>
    </location>
</feature>
<keyword evidence="7" id="KW-0808">Transferase</keyword>
<dbReference type="Pfam" id="PF16911">
    <property type="entry name" value="PapA_C"/>
    <property type="match status" value="1"/>
</dbReference>
<comment type="catalytic activity">
    <reaction evidence="3">
        <text>2 a mycocerosyl-[mycocerosic acid synthase] + a phthiodiolone = a dimycocerosyl phthiodiolone + 2 holo-[mycocerosic acid synthase].</text>
        <dbReference type="EC" id="2.3.1.282"/>
    </reaction>
</comment>
<gene>
    <name evidence="13" type="ORF">EHO60_09855</name>
</gene>
<evidence type="ECO:0000256" key="1">
    <source>
        <dbReference type="ARBA" id="ARBA00000026"/>
    </source>
</evidence>
<dbReference type="PANTHER" id="PTHR28037">
    <property type="entry name" value="ALCOHOL O-ACETYLTRANSFERASE 1-RELATED"/>
    <property type="match status" value="1"/>
</dbReference>
<dbReference type="InterPro" id="IPR031641">
    <property type="entry name" value="PapA_C"/>
</dbReference>
<evidence type="ECO:0000313" key="13">
    <source>
        <dbReference type="EMBL" id="TGK12525.1"/>
    </source>
</evidence>
<dbReference type="EMBL" id="RQET01000004">
    <property type="protein sequence ID" value="TGK12525.1"/>
    <property type="molecule type" value="Genomic_DNA"/>
</dbReference>
<name>A0A4V3JDY9_9LEPT</name>
<evidence type="ECO:0000256" key="9">
    <source>
        <dbReference type="ARBA" id="ARBA00030465"/>
    </source>
</evidence>
<reference evidence="13" key="1">
    <citation type="journal article" date="2019" name="PLoS Negl. Trop. Dis.">
        <title>Revisiting the worldwide diversity of Leptospira species in the environment.</title>
        <authorList>
            <person name="Vincent A.T."/>
            <person name="Schiettekatte O."/>
            <person name="Bourhy P."/>
            <person name="Veyrier F.J."/>
            <person name="Picardeau M."/>
        </authorList>
    </citation>
    <scope>NUCLEOTIDE SEQUENCE [LARGE SCALE GENOMIC DNA]</scope>
    <source>
        <strain evidence="13">SSW15</strain>
    </source>
</reference>
<comment type="catalytic activity">
    <reaction evidence="1">
        <text>2 a mycocerosyl-[mycocerosic acid synthase] + a phthiocerol = a dimycocerosyl phthiocerol + 2 holo-[mycocerosic acid synthase].</text>
        <dbReference type="EC" id="2.3.1.282"/>
    </reaction>
</comment>
<dbReference type="InterPro" id="IPR052058">
    <property type="entry name" value="Alcohol_O-acetyltransferase"/>
</dbReference>
<dbReference type="RefSeq" id="WP_135767925.1">
    <property type="nucleotide sequence ID" value="NZ_RQET01000004.1"/>
</dbReference>
<evidence type="ECO:0000313" key="14">
    <source>
        <dbReference type="Proteomes" id="UP000298458"/>
    </source>
</evidence>
<evidence type="ECO:0000256" key="4">
    <source>
        <dbReference type="ARBA" id="ARBA00006558"/>
    </source>
</evidence>